<dbReference type="AlphaFoldDB" id="A0A7X6RSU3"/>
<dbReference type="Pfam" id="PF13411">
    <property type="entry name" value="MerR_1"/>
    <property type="match status" value="1"/>
</dbReference>
<dbReference type="InterPro" id="IPR009061">
    <property type="entry name" value="DNA-bd_dom_put_sf"/>
</dbReference>
<dbReference type="Proteomes" id="UP000553209">
    <property type="component" value="Unassembled WGS sequence"/>
</dbReference>
<keyword evidence="5" id="KW-1185">Reference proteome</keyword>
<feature type="compositionally biased region" description="Polar residues" evidence="2">
    <location>
        <begin position="282"/>
        <end position="291"/>
    </location>
</feature>
<dbReference type="InterPro" id="IPR000551">
    <property type="entry name" value="MerR-type_HTH_dom"/>
</dbReference>
<protein>
    <submittedName>
        <fullName evidence="4">MerR family DNA-binding transcriptional regulator</fullName>
    </submittedName>
</protein>
<dbReference type="InterPro" id="IPR047057">
    <property type="entry name" value="MerR_fam"/>
</dbReference>
<dbReference type="PANTHER" id="PTHR30204:SF93">
    <property type="entry name" value="HTH MERR-TYPE DOMAIN-CONTAINING PROTEIN"/>
    <property type="match status" value="1"/>
</dbReference>
<evidence type="ECO:0000259" key="3">
    <source>
        <dbReference type="PROSITE" id="PS50937"/>
    </source>
</evidence>
<dbReference type="SMART" id="SM00422">
    <property type="entry name" value="HTH_MERR"/>
    <property type="match status" value="2"/>
</dbReference>
<evidence type="ECO:0000313" key="4">
    <source>
        <dbReference type="EMBL" id="NKZ00673.1"/>
    </source>
</evidence>
<dbReference type="GO" id="GO:0003677">
    <property type="term" value="F:DNA binding"/>
    <property type="evidence" value="ECO:0007669"/>
    <property type="project" value="UniProtKB-KW"/>
</dbReference>
<reference evidence="4 5" key="1">
    <citation type="submission" date="2020-04" db="EMBL/GenBank/DDBJ databases">
        <title>MicrobeNet Type strains.</title>
        <authorList>
            <person name="Nicholson A.C."/>
        </authorList>
    </citation>
    <scope>NUCLEOTIDE SEQUENCE [LARGE SCALE GENOMIC DNA]</scope>
    <source>
        <strain evidence="4 5">ATCC 23612</strain>
    </source>
</reference>
<feature type="region of interest" description="Disordered" evidence="2">
    <location>
        <begin position="238"/>
        <end position="291"/>
    </location>
</feature>
<feature type="domain" description="HTH merR-type" evidence="3">
    <location>
        <begin position="8"/>
        <end position="52"/>
    </location>
</feature>
<dbReference type="RefSeq" id="WP_168444124.1">
    <property type="nucleotide sequence ID" value="NZ_JAAXPG010000026.1"/>
</dbReference>
<dbReference type="EMBL" id="JAAXPG010000026">
    <property type="protein sequence ID" value="NKZ00673.1"/>
    <property type="molecule type" value="Genomic_DNA"/>
</dbReference>
<dbReference type="Pfam" id="PF00376">
    <property type="entry name" value="MerR"/>
    <property type="match status" value="1"/>
</dbReference>
<feature type="domain" description="HTH merR-type" evidence="3">
    <location>
        <begin position="129"/>
        <end position="195"/>
    </location>
</feature>
<dbReference type="SUPFAM" id="SSF46955">
    <property type="entry name" value="Putative DNA-binding domain"/>
    <property type="match status" value="2"/>
</dbReference>
<sequence>MRSRKSSALRTVDVARRSGYSVQQVRNLERDGVLPPAERTAAGYRVYAEVHVCSALAYRALAAGAGPVEAGRIVRAAHGYPASDLLALLDAAHARIHTERRDLGLAREAAEAIAAEPVGDVRPADSMGVSELADALGVRPSTLRHWDAEGLVVPGRVSPGGTRRYSPADARDARIVHQLRTAGYRITPLRALMPELRRARRWDEVMTALAARDASIDARSAALLEGAAALGALLRSARSPDAGPSAAELSDGASPGADKPETGPSAADPHSGASARGRIPMANSTPPSHSD</sequence>
<comment type="caution">
    <text evidence="4">The sequence shown here is derived from an EMBL/GenBank/DDBJ whole genome shotgun (WGS) entry which is preliminary data.</text>
</comment>
<accession>A0A7X6RSU3</accession>
<proteinExistence type="predicted"/>
<dbReference type="GO" id="GO:0003700">
    <property type="term" value="F:DNA-binding transcription factor activity"/>
    <property type="evidence" value="ECO:0007669"/>
    <property type="project" value="InterPro"/>
</dbReference>
<keyword evidence="1 4" id="KW-0238">DNA-binding</keyword>
<evidence type="ECO:0000313" key="5">
    <source>
        <dbReference type="Proteomes" id="UP000553209"/>
    </source>
</evidence>
<dbReference type="PANTHER" id="PTHR30204">
    <property type="entry name" value="REDOX-CYCLING DRUG-SENSING TRANSCRIPTIONAL ACTIVATOR SOXR"/>
    <property type="match status" value="1"/>
</dbReference>
<evidence type="ECO:0000256" key="2">
    <source>
        <dbReference type="SAM" id="MobiDB-lite"/>
    </source>
</evidence>
<dbReference type="Gene3D" id="1.10.1660.10">
    <property type="match status" value="2"/>
</dbReference>
<dbReference type="PROSITE" id="PS50937">
    <property type="entry name" value="HTH_MERR_2"/>
    <property type="match status" value="2"/>
</dbReference>
<name>A0A7X6RSU3_9ACTN</name>
<evidence type="ECO:0000256" key="1">
    <source>
        <dbReference type="ARBA" id="ARBA00023125"/>
    </source>
</evidence>
<gene>
    <name evidence="4" type="ORF">HGB44_23835</name>
</gene>
<organism evidence="4 5">
    <name type="scientific">Nocardiopsis alborubida</name>
    <dbReference type="NCBI Taxonomy" id="146802"/>
    <lineage>
        <taxon>Bacteria</taxon>
        <taxon>Bacillati</taxon>
        <taxon>Actinomycetota</taxon>
        <taxon>Actinomycetes</taxon>
        <taxon>Streptosporangiales</taxon>
        <taxon>Nocardiopsidaceae</taxon>
        <taxon>Nocardiopsis</taxon>
    </lineage>
</organism>